<feature type="region of interest" description="Disordered" evidence="1">
    <location>
        <begin position="38"/>
        <end position="72"/>
    </location>
</feature>
<evidence type="ECO:0000313" key="3">
    <source>
        <dbReference type="WBParaSite" id="MCU_010577-RA"/>
    </source>
</evidence>
<feature type="chain" id="PRO_5024436116" evidence="2">
    <location>
        <begin position="26"/>
        <end position="72"/>
    </location>
</feature>
<organism evidence="3">
    <name type="scientific">Mesocestoides corti</name>
    <name type="common">Flatworm</name>
    <dbReference type="NCBI Taxonomy" id="53468"/>
    <lineage>
        <taxon>Eukaryota</taxon>
        <taxon>Metazoa</taxon>
        <taxon>Spiralia</taxon>
        <taxon>Lophotrochozoa</taxon>
        <taxon>Platyhelminthes</taxon>
        <taxon>Cestoda</taxon>
        <taxon>Eucestoda</taxon>
        <taxon>Cyclophyllidea</taxon>
        <taxon>Mesocestoididae</taxon>
        <taxon>Mesocestoides</taxon>
    </lineage>
</organism>
<proteinExistence type="predicted"/>
<dbReference type="AlphaFoldDB" id="A0A5K3FRI3"/>
<dbReference type="WBParaSite" id="MCU_010577-RA">
    <property type="protein sequence ID" value="MCU_010577-RA"/>
    <property type="gene ID" value="MCU_010577"/>
</dbReference>
<name>A0A5K3FRI3_MESCO</name>
<reference evidence="3" key="1">
    <citation type="submission" date="2019-11" db="UniProtKB">
        <authorList>
            <consortium name="WormBaseParasite"/>
        </authorList>
    </citation>
    <scope>IDENTIFICATION</scope>
</reference>
<feature type="signal peptide" evidence="2">
    <location>
        <begin position="1"/>
        <end position="25"/>
    </location>
</feature>
<evidence type="ECO:0000256" key="2">
    <source>
        <dbReference type="SAM" id="SignalP"/>
    </source>
</evidence>
<accession>A0A5K3FRI3</accession>
<evidence type="ECO:0000256" key="1">
    <source>
        <dbReference type="SAM" id="MobiDB-lite"/>
    </source>
</evidence>
<keyword evidence="2" id="KW-0732">Signal</keyword>
<sequence length="72" mass="8339">MLQLSRVLLWLAAFLSCMPLELRETQDWLRPDGPICLRHDPRHTTSPVEYPSPNRKKTGTIEQALLTNQKPE</sequence>
<protein>
    <submittedName>
        <fullName evidence="3">Secreted protein</fullName>
    </submittedName>
</protein>
<dbReference type="PROSITE" id="PS51257">
    <property type="entry name" value="PROKAR_LIPOPROTEIN"/>
    <property type="match status" value="1"/>
</dbReference>